<dbReference type="PRINTS" id="PR00111">
    <property type="entry name" value="ABHYDROLASE"/>
</dbReference>
<dbReference type="EC" id="3.4.11.5" evidence="8"/>
<keyword evidence="6 8" id="KW-0645">Protease</keyword>
<evidence type="ECO:0000256" key="6">
    <source>
        <dbReference type="ARBA" id="ARBA00022670"/>
    </source>
</evidence>
<dbReference type="Proteomes" id="UP000547528">
    <property type="component" value="Unassembled WGS sequence"/>
</dbReference>
<keyword evidence="7 8" id="KW-0378">Hydrolase</keyword>
<accession>A0A7W5XZR8</accession>
<dbReference type="PANTHER" id="PTHR43722">
    <property type="entry name" value="PROLINE IMINOPEPTIDASE"/>
    <property type="match status" value="1"/>
</dbReference>
<evidence type="ECO:0000256" key="8">
    <source>
        <dbReference type="PIRNR" id="PIRNR006431"/>
    </source>
</evidence>
<dbReference type="InterPro" id="IPR000073">
    <property type="entry name" value="AB_hydrolase_1"/>
</dbReference>
<evidence type="ECO:0000259" key="10">
    <source>
        <dbReference type="Pfam" id="PF00561"/>
    </source>
</evidence>
<dbReference type="PANTHER" id="PTHR43722:SF1">
    <property type="entry name" value="PROLINE IMINOPEPTIDASE"/>
    <property type="match status" value="1"/>
</dbReference>
<comment type="catalytic activity">
    <reaction evidence="1 8">
        <text>Release of N-terminal proline from a peptide.</text>
        <dbReference type="EC" id="3.4.11.5"/>
    </reaction>
</comment>
<dbReference type="GO" id="GO:0004177">
    <property type="term" value="F:aminopeptidase activity"/>
    <property type="evidence" value="ECO:0007669"/>
    <property type="project" value="UniProtKB-UniRule"/>
</dbReference>
<sequence length="314" mass="34782">MSDGQGVYWEDSGARDGIPLLYLHGGPGGGLGSRGYVTKADPSRYRILGIDQRGCGKSTPLALDPQHDLEANTTSRLIADLEELRAHLGIASWVLNGVSWGATLAIAYAQAHPERVRGVIAMAVTTTSRWEVDWITETIGAVYPEEWELFVQHAEQAGLGYRRGETRLVEAYRQLMRHPDSIVREAASDAWARWEDAHIAIGTGGFQRDPRWDDRAFRHNFVTLTTHYWANAGFCDPPLLERMERLAGIPAVLIHGRLDVSGPLRTAWEAHRRWPGSRLIVDEGEGHGGSTMVKAWRQANDDMASHVLAGTDMS</sequence>
<dbReference type="InterPro" id="IPR002410">
    <property type="entry name" value="Peptidase_S33"/>
</dbReference>
<evidence type="ECO:0000256" key="2">
    <source>
        <dbReference type="ARBA" id="ARBA00004496"/>
    </source>
</evidence>
<evidence type="ECO:0000313" key="11">
    <source>
        <dbReference type="EMBL" id="MBB3666488.1"/>
    </source>
</evidence>
<evidence type="ECO:0000256" key="9">
    <source>
        <dbReference type="PIRSR" id="PIRSR006431-1"/>
    </source>
</evidence>
<name>A0A7W5XZR8_9MICC</name>
<dbReference type="Pfam" id="PF00561">
    <property type="entry name" value="Abhydrolase_1"/>
    <property type="match status" value="1"/>
</dbReference>
<feature type="active site" description="Proton donor" evidence="9">
    <location>
        <position position="287"/>
    </location>
</feature>
<dbReference type="InterPro" id="IPR005944">
    <property type="entry name" value="Pro_iminopeptidase"/>
</dbReference>
<dbReference type="PRINTS" id="PR00793">
    <property type="entry name" value="PROAMNOPTASE"/>
</dbReference>
<comment type="caution">
    <text evidence="11">The sequence shown here is derived from an EMBL/GenBank/DDBJ whole genome shotgun (WGS) entry which is preliminary data.</text>
</comment>
<dbReference type="SUPFAM" id="SSF53474">
    <property type="entry name" value="alpha/beta-Hydrolases"/>
    <property type="match status" value="1"/>
</dbReference>
<feature type="domain" description="AB hydrolase-1" evidence="10">
    <location>
        <begin position="19"/>
        <end position="287"/>
    </location>
</feature>
<feature type="active site" evidence="9">
    <location>
        <position position="259"/>
    </location>
</feature>
<evidence type="ECO:0000256" key="1">
    <source>
        <dbReference type="ARBA" id="ARBA00001585"/>
    </source>
</evidence>
<gene>
    <name evidence="11" type="ORF">FHX47_000081</name>
</gene>
<evidence type="ECO:0000256" key="7">
    <source>
        <dbReference type="ARBA" id="ARBA00022801"/>
    </source>
</evidence>
<dbReference type="Gene3D" id="3.40.50.1820">
    <property type="entry name" value="alpha/beta hydrolase"/>
    <property type="match status" value="1"/>
</dbReference>
<dbReference type="RefSeq" id="WP_183356936.1">
    <property type="nucleotide sequence ID" value="NZ_JACIBT010000001.1"/>
</dbReference>
<comment type="similarity">
    <text evidence="3 8">Belongs to the peptidase S33 family.</text>
</comment>
<dbReference type="InterPro" id="IPR029058">
    <property type="entry name" value="AB_hydrolase_fold"/>
</dbReference>
<protein>
    <recommendedName>
        <fullName evidence="8">Proline iminopeptidase</fullName>
        <shortName evidence="8">PIP</shortName>
        <ecNumber evidence="8">3.4.11.5</ecNumber>
    </recommendedName>
    <alternativeName>
        <fullName evidence="8">Prolyl aminopeptidase</fullName>
    </alternativeName>
</protein>
<dbReference type="GO" id="GO:0005737">
    <property type="term" value="C:cytoplasm"/>
    <property type="evidence" value="ECO:0007669"/>
    <property type="project" value="UniProtKB-SubCell"/>
</dbReference>
<dbReference type="EMBL" id="JACIBT010000001">
    <property type="protein sequence ID" value="MBB3666488.1"/>
    <property type="molecule type" value="Genomic_DNA"/>
</dbReference>
<organism evidence="11 12">
    <name type="scientific">Garicola koreensis</name>
    <dbReference type="NCBI Taxonomy" id="1262554"/>
    <lineage>
        <taxon>Bacteria</taxon>
        <taxon>Bacillati</taxon>
        <taxon>Actinomycetota</taxon>
        <taxon>Actinomycetes</taxon>
        <taxon>Micrococcales</taxon>
        <taxon>Micrococcaceae</taxon>
        <taxon>Garicola</taxon>
    </lineage>
</organism>
<keyword evidence="5 8" id="KW-0963">Cytoplasm</keyword>
<comment type="subcellular location">
    <subcellularLocation>
        <location evidence="2 8">Cytoplasm</location>
    </subcellularLocation>
</comment>
<evidence type="ECO:0000256" key="3">
    <source>
        <dbReference type="ARBA" id="ARBA00010088"/>
    </source>
</evidence>
<reference evidence="11 12" key="1">
    <citation type="submission" date="2020-08" db="EMBL/GenBank/DDBJ databases">
        <title>Sequencing the genomes of 1000 actinobacteria strains.</title>
        <authorList>
            <person name="Klenk H.-P."/>
        </authorList>
    </citation>
    <scope>NUCLEOTIDE SEQUENCE [LARGE SCALE GENOMIC DNA]</scope>
    <source>
        <strain evidence="11 12">DSM 28238</strain>
    </source>
</reference>
<dbReference type="GO" id="GO:0006508">
    <property type="term" value="P:proteolysis"/>
    <property type="evidence" value="ECO:0007669"/>
    <property type="project" value="UniProtKB-KW"/>
</dbReference>
<feature type="active site" description="Nucleophile" evidence="9">
    <location>
        <position position="99"/>
    </location>
</feature>
<evidence type="ECO:0000256" key="4">
    <source>
        <dbReference type="ARBA" id="ARBA00022438"/>
    </source>
</evidence>
<dbReference type="PIRSF" id="PIRSF006431">
    <property type="entry name" value="Pept_S33"/>
    <property type="match status" value="1"/>
</dbReference>
<proteinExistence type="inferred from homology"/>
<keyword evidence="4 8" id="KW-0031">Aminopeptidase</keyword>
<evidence type="ECO:0000256" key="5">
    <source>
        <dbReference type="ARBA" id="ARBA00022490"/>
    </source>
</evidence>
<keyword evidence="12" id="KW-1185">Reference proteome</keyword>
<evidence type="ECO:0000313" key="12">
    <source>
        <dbReference type="Proteomes" id="UP000547528"/>
    </source>
</evidence>
<dbReference type="AlphaFoldDB" id="A0A7W5XZR8"/>